<dbReference type="EMBL" id="CM043774">
    <property type="protein sequence ID" value="KAI4839759.1"/>
    <property type="molecule type" value="Genomic_DNA"/>
</dbReference>
<comment type="caution">
    <text evidence="1">The sequence shown here is derived from an EMBL/GenBank/DDBJ whole genome shotgun (WGS) entry which is preliminary data.</text>
</comment>
<sequence length="271" mass="32314">MENISNDVNYVFHNSTLYLLLYAFVQVACYLAHSIRTNEIVVFYFLKLHKKIRKTYCYYMKSNKYQETSKKIETLKKKIKKYNKLIDENKNSNKHLNEYDLIILNGKYTRKVLKEENNLNDLMKILEEENKNDYLIHTCNTLLAFLFSKNTLVLFFFISFKYFATDHLEIPSLNMHSCLWFKRNFKIIYATEPCSNSLFDFLYGYNTAQLFFFTIKQNLGSLFVITKQKQKKKKKPCDFIWSCIKSVEAQVGVKKKDFLKINKPQIGNKKV</sequence>
<name>A0ACB9YCJ2_PLABR</name>
<gene>
    <name evidence="1" type="ORF">MKS88_001660</name>
</gene>
<organism evidence="1 2">
    <name type="scientific">Plasmodium brasilianum</name>
    <dbReference type="NCBI Taxonomy" id="5824"/>
    <lineage>
        <taxon>Eukaryota</taxon>
        <taxon>Sar</taxon>
        <taxon>Alveolata</taxon>
        <taxon>Apicomplexa</taxon>
        <taxon>Aconoidasida</taxon>
        <taxon>Haemosporida</taxon>
        <taxon>Plasmodiidae</taxon>
        <taxon>Plasmodium</taxon>
        <taxon>Plasmodium (Plasmodium)</taxon>
    </lineage>
</organism>
<proteinExistence type="predicted"/>
<reference evidence="1" key="1">
    <citation type="submission" date="2022-06" db="EMBL/GenBank/DDBJ databases">
        <title>The First Complete Genome of the Simian Malaria Parasite Plasmodium brasilianum.</title>
        <authorList>
            <person name="Bajic M."/>
            <person name="Ravishankar S."/>
        </authorList>
    </citation>
    <scope>NUCLEOTIDE SEQUENCE</scope>
    <source>
        <strain evidence="1">Bolivian I</strain>
    </source>
</reference>
<keyword evidence="2" id="KW-1185">Reference proteome</keyword>
<evidence type="ECO:0000313" key="1">
    <source>
        <dbReference type="EMBL" id="KAI4839759.1"/>
    </source>
</evidence>
<evidence type="ECO:0000313" key="2">
    <source>
        <dbReference type="Proteomes" id="UP001056978"/>
    </source>
</evidence>
<dbReference type="Proteomes" id="UP001056978">
    <property type="component" value="Chromosome 6"/>
</dbReference>
<accession>A0ACB9YCJ2</accession>
<protein>
    <submittedName>
        <fullName evidence="1">Uncharacterized protein</fullName>
    </submittedName>
</protein>